<keyword evidence="2" id="KW-1185">Reference proteome</keyword>
<reference evidence="1" key="1">
    <citation type="submission" date="2020-08" db="EMBL/GenBank/DDBJ databases">
        <title>Plant Genome Project.</title>
        <authorList>
            <person name="Zhang R.-G."/>
        </authorList>
    </citation>
    <scope>NUCLEOTIDE SEQUENCE</scope>
    <source>
        <strain evidence="1">WSP0</strain>
        <tissue evidence="1">Leaf</tissue>
    </source>
</reference>
<dbReference type="EMBL" id="JACTNZ010000010">
    <property type="protein sequence ID" value="KAG5528893.1"/>
    <property type="molecule type" value="Genomic_DNA"/>
</dbReference>
<name>A0AAV6IJS1_9ERIC</name>
<dbReference type="AlphaFoldDB" id="A0AAV6IJS1"/>
<protein>
    <submittedName>
        <fullName evidence="1">Uncharacterized protein</fullName>
    </submittedName>
</protein>
<comment type="caution">
    <text evidence="1">The sequence shown here is derived from an EMBL/GenBank/DDBJ whole genome shotgun (WGS) entry which is preliminary data.</text>
</comment>
<accession>A0AAV6IJS1</accession>
<evidence type="ECO:0000313" key="2">
    <source>
        <dbReference type="Proteomes" id="UP000823749"/>
    </source>
</evidence>
<proteinExistence type="predicted"/>
<organism evidence="1 2">
    <name type="scientific">Rhododendron griersonianum</name>
    <dbReference type="NCBI Taxonomy" id="479676"/>
    <lineage>
        <taxon>Eukaryota</taxon>
        <taxon>Viridiplantae</taxon>
        <taxon>Streptophyta</taxon>
        <taxon>Embryophyta</taxon>
        <taxon>Tracheophyta</taxon>
        <taxon>Spermatophyta</taxon>
        <taxon>Magnoliopsida</taxon>
        <taxon>eudicotyledons</taxon>
        <taxon>Gunneridae</taxon>
        <taxon>Pentapetalae</taxon>
        <taxon>asterids</taxon>
        <taxon>Ericales</taxon>
        <taxon>Ericaceae</taxon>
        <taxon>Ericoideae</taxon>
        <taxon>Rhodoreae</taxon>
        <taxon>Rhododendron</taxon>
    </lineage>
</organism>
<dbReference type="Proteomes" id="UP000823749">
    <property type="component" value="Chromosome 10"/>
</dbReference>
<sequence>MGQSIDLKRTKNVEIEIEEYNRMKEADPEFYKEVSSLQYGKSLSLISDYRQPYSEPSLKNGSYCEISLSYSGRHPEGLLSRVCLLELQQ</sequence>
<gene>
    <name evidence="1" type="ORF">RHGRI_029523</name>
</gene>
<evidence type="ECO:0000313" key="1">
    <source>
        <dbReference type="EMBL" id="KAG5528893.1"/>
    </source>
</evidence>